<reference evidence="4" key="2">
    <citation type="journal article" date="2014" name="Nat. Commun.">
        <title>The cavefish genome reveals candidate genes for eye loss.</title>
        <authorList>
            <person name="McGaugh S.E."/>
            <person name="Gross J.B."/>
            <person name="Aken B."/>
            <person name="Blin M."/>
            <person name="Borowsky R."/>
            <person name="Chalopin D."/>
            <person name="Hinaux H."/>
            <person name="Jeffery W.R."/>
            <person name="Keene A."/>
            <person name="Ma L."/>
            <person name="Minx P."/>
            <person name="Murphy D."/>
            <person name="O'Quin K.E."/>
            <person name="Retaux S."/>
            <person name="Rohner N."/>
            <person name="Searle S.M."/>
            <person name="Stahl B.A."/>
            <person name="Tabin C."/>
            <person name="Volff J.N."/>
            <person name="Yoshizawa M."/>
            <person name="Warren W.C."/>
        </authorList>
    </citation>
    <scope>NUCLEOTIDE SEQUENCE [LARGE SCALE GENOMIC DNA]</scope>
    <source>
        <strain evidence="4">female</strain>
    </source>
</reference>
<keyword evidence="2" id="KW-0732">Signal</keyword>
<dbReference type="Bgee" id="ENSAMXG00000031419">
    <property type="expression patterns" value="Expressed in bone element and 11 other cell types or tissues"/>
</dbReference>
<evidence type="ECO:0000313" key="3">
    <source>
        <dbReference type="Ensembl" id="ENSAMXP00000053742.1"/>
    </source>
</evidence>
<sequence>MEPNLGLLLLVPGIVSSLEPLELCQGGRRRLVQKQCHGFSLLWLGHEHGVASQHDRLVLQLVPVDPGEDLGQHDPRAARGASEGALRTDPPPQTLTKLYRLPV</sequence>
<evidence type="ECO:0008006" key="5">
    <source>
        <dbReference type="Google" id="ProtNLM"/>
    </source>
</evidence>
<dbReference type="GeneTree" id="ENSGT01150000290357"/>
<feature type="chain" id="PRO_5017399016" description="Secreted protein" evidence="2">
    <location>
        <begin position="18"/>
        <end position="103"/>
    </location>
</feature>
<dbReference type="Proteomes" id="UP000018467">
    <property type="component" value="Unassembled WGS sequence"/>
</dbReference>
<evidence type="ECO:0000256" key="1">
    <source>
        <dbReference type="SAM" id="MobiDB-lite"/>
    </source>
</evidence>
<reference evidence="3" key="4">
    <citation type="submission" date="2025-09" db="UniProtKB">
        <authorList>
            <consortium name="Ensembl"/>
        </authorList>
    </citation>
    <scope>IDENTIFICATION</scope>
</reference>
<protein>
    <recommendedName>
        <fullName evidence="5">Secreted protein</fullName>
    </recommendedName>
</protein>
<reference evidence="4" key="1">
    <citation type="submission" date="2013-03" db="EMBL/GenBank/DDBJ databases">
        <authorList>
            <person name="Jeffery W."/>
            <person name="Warren W."/>
            <person name="Wilson R.K."/>
        </authorList>
    </citation>
    <scope>NUCLEOTIDE SEQUENCE</scope>
    <source>
        <strain evidence="4">female</strain>
    </source>
</reference>
<dbReference type="InParanoid" id="A0A3B1KGB7"/>
<dbReference type="Ensembl" id="ENSAMXT00000034695.1">
    <property type="protein sequence ID" value="ENSAMXP00000053742.1"/>
    <property type="gene ID" value="ENSAMXG00000031419.1"/>
</dbReference>
<evidence type="ECO:0000256" key="2">
    <source>
        <dbReference type="SAM" id="SignalP"/>
    </source>
</evidence>
<organism evidence="3 4">
    <name type="scientific">Astyanax mexicanus</name>
    <name type="common">Blind cave fish</name>
    <name type="synonym">Astyanax fasciatus mexicanus</name>
    <dbReference type="NCBI Taxonomy" id="7994"/>
    <lineage>
        <taxon>Eukaryota</taxon>
        <taxon>Metazoa</taxon>
        <taxon>Chordata</taxon>
        <taxon>Craniata</taxon>
        <taxon>Vertebrata</taxon>
        <taxon>Euteleostomi</taxon>
        <taxon>Actinopterygii</taxon>
        <taxon>Neopterygii</taxon>
        <taxon>Teleostei</taxon>
        <taxon>Ostariophysi</taxon>
        <taxon>Characiformes</taxon>
        <taxon>Characoidei</taxon>
        <taxon>Acestrorhamphidae</taxon>
        <taxon>Acestrorhamphinae</taxon>
        <taxon>Astyanax</taxon>
    </lineage>
</organism>
<proteinExistence type="predicted"/>
<name>A0A3B1KGB7_ASTMX</name>
<feature type="region of interest" description="Disordered" evidence="1">
    <location>
        <begin position="66"/>
        <end position="103"/>
    </location>
</feature>
<evidence type="ECO:0000313" key="4">
    <source>
        <dbReference type="Proteomes" id="UP000018467"/>
    </source>
</evidence>
<dbReference type="AlphaFoldDB" id="A0A3B1KGB7"/>
<feature type="signal peptide" evidence="2">
    <location>
        <begin position="1"/>
        <end position="17"/>
    </location>
</feature>
<reference evidence="3" key="3">
    <citation type="submission" date="2025-08" db="UniProtKB">
        <authorList>
            <consortium name="Ensembl"/>
        </authorList>
    </citation>
    <scope>IDENTIFICATION</scope>
</reference>
<keyword evidence="4" id="KW-1185">Reference proteome</keyword>
<accession>A0A3B1KGB7</accession>